<evidence type="ECO:0000313" key="5">
    <source>
        <dbReference type="EMBL" id="MDA0167277.1"/>
    </source>
</evidence>
<evidence type="ECO:0000256" key="2">
    <source>
        <dbReference type="ARBA" id="ARBA00023125"/>
    </source>
</evidence>
<dbReference type="InterPro" id="IPR002577">
    <property type="entry name" value="HTH_HxlR"/>
</dbReference>
<evidence type="ECO:0000256" key="3">
    <source>
        <dbReference type="ARBA" id="ARBA00023163"/>
    </source>
</evidence>
<proteinExistence type="predicted"/>
<accession>A0A9X3N2W7</accession>
<protein>
    <submittedName>
        <fullName evidence="5">Helix-turn-helix transcriptional regulator</fullName>
    </submittedName>
</protein>
<dbReference type="SUPFAM" id="SSF46785">
    <property type="entry name" value="Winged helix' DNA-binding domain"/>
    <property type="match status" value="1"/>
</dbReference>
<sequence length="116" mass="13271">MGATAQHQHDQSHTCSQCCPRYHEAVELVGKRWTGAILYVLLHGGRLRFTEIANAVPDLSDRLLSERMKELEQRKIVERHVSDGTPTKVCYELTEKGRQLAPAMAELKSWADRWLD</sequence>
<dbReference type="Pfam" id="PF01638">
    <property type="entry name" value="HxlR"/>
    <property type="match status" value="1"/>
</dbReference>
<dbReference type="PROSITE" id="PS51118">
    <property type="entry name" value="HTH_HXLR"/>
    <property type="match status" value="1"/>
</dbReference>
<dbReference type="InterPro" id="IPR036390">
    <property type="entry name" value="WH_DNA-bd_sf"/>
</dbReference>
<name>A0A9X3N2W7_9ACTN</name>
<evidence type="ECO:0000259" key="4">
    <source>
        <dbReference type="PROSITE" id="PS51118"/>
    </source>
</evidence>
<dbReference type="EMBL" id="JAPDOD010000097">
    <property type="protein sequence ID" value="MDA0167277.1"/>
    <property type="molecule type" value="Genomic_DNA"/>
</dbReference>
<keyword evidence="6" id="KW-1185">Reference proteome</keyword>
<gene>
    <name evidence="5" type="ORF">OM076_43860</name>
</gene>
<keyword evidence="3" id="KW-0804">Transcription</keyword>
<dbReference type="AlphaFoldDB" id="A0A9X3N2W7"/>
<dbReference type="PANTHER" id="PTHR33204">
    <property type="entry name" value="TRANSCRIPTIONAL REGULATOR, MARR FAMILY"/>
    <property type="match status" value="1"/>
</dbReference>
<dbReference type="GO" id="GO:0003677">
    <property type="term" value="F:DNA binding"/>
    <property type="evidence" value="ECO:0007669"/>
    <property type="project" value="UniProtKB-KW"/>
</dbReference>
<dbReference type="Gene3D" id="1.10.10.10">
    <property type="entry name" value="Winged helix-like DNA-binding domain superfamily/Winged helix DNA-binding domain"/>
    <property type="match status" value="1"/>
</dbReference>
<evidence type="ECO:0000256" key="1">
    <source>
        <dbReference type="ARBA" id="ARBA00023015"/>
    </source>
</evidence>
<organism evidence="5 6">
    <name type="scientific">Solirubrobacter ginsenosidimutans</name>
    <dbReference type="NCBI Taxonomy" id="490573"/>
    <lineage>
        <taxon>Bacteria</taxon>
        <taxon>Bacillati</taxon>
        <taxon>Actinomycetota</taxon>
        <taxon>Thermoleophilia</taxon>
        <taxon>Solirubrobacterales</taxon>
        <taxon>Solirubrobacteraceae</taxon>
        <taxon>Solirubrobacter</taxon>
    </lineage>
</organism>
<feature type="domain" description="HTH hxlR-type" evidence="4">
    <location>
        <begin position="19"/>
        <end position="116"/>
    </location>
</feature>
<reference evidence="5" key="1">
    <citation type="submission" date="2022-10" db="EMBL/GenBank/DDBJ databases">
        <title>The WGS of Solirubrobacter ginsenosidimutans DSM 21036.</title>
        <authorList>
            <person name="Jiang Z."/>
        </authorList>
    </citation>
    <scope>NUCLEOTIDE SEQUENCE</scope>
    <source>
        <strain evidence="5">DSM 21036</strain>
    </source>
</reference>
<keyword evidence="2" id="KW-0238">DNA-binding</keyword>
<evidence type="ECO:0000313" key="6">
    <source>
        <dbReference type="Proteomes" id="UP001149140"/>
    </source>
</evidence>
<dbReference type="Proteomes" id="UP001149140">
    <property type="component" value="Unassembled WGS sequence"/>
</dbReference>
<keyword evidence="1" id="KW-0805">Transcription regulation</keyword>
<comment type="caution">
    <text evidence="5">The sequence shown here is derived from an EMBL/GenBank/DDBJ whole genome shotgun (WGS) entry which is preliminary data.</text>
</comment>
<dbReference type="InterPro" id="IPR036388">
    <property type="entry name" value="WH-like_DNA-bd_sf"/>
</dbReference>
<dbReference type="PANTHER" id="PTHR33204:SF37">
    <property type="entry name" value="HTH-TYPE TRANSCRIPTIONAL REGULATOR YODB"/>
    <property type="match status" value="1"/>
</dbReference>